<organism evidence="2 3">
    <name type="scientific">Portunus trituberculatus</name>
    <name type="common">Swimming crab</name>
    <name type="synonym">Neptunus trituberculatus</name>
    <dbReference type="NCBI Taxonomy" id="210409"/>
    <lineage>
        <taxon>Eukaryota</taxon>
        <taxon>Metazoa</taxon>
        <taxon>Ecdysozoa</taxon>
        <taxon>Arthropoda</taxon>
        <taxon>Crustacea</taxon>
        <taxon>Multicrustacea</taxon>
        <taxon>Malacostraca</taxon>
        <taxon>Eumalacostraca</taxon>
        <taxon>Eucarida</taxon>
        <taxon>Decapoda</taxon>
        <taxon>Pleocyemata</taxon>
        <taxon>Brachyura</taxon>
        <taxon>Eubrachyura</taxon>
        <taxon>Portunoidea</taxon>
        <taxon>Portunidae</taxon>
        <taxon>Portuninae</taxon>
        <taxon>Portunus</taxon>
    </lineage>
</organism>
<dbReference type="EMBL" id="VSRR010067699">
    <property type="protein sequence ID" value="MPC85220.1"/>
    <property type="molecule type" value="Genomic_DNA"/>
</dbReference>
<feature type="compositionally biased region" description="Basic residues" evidence="1">
    <location>
        <begin position="14"/>
        <end position="25"/>
    </location>
</feature>
<name>A0A5B7IKZ1_PORTR</name>
<proteinExistence type="predicted"/>
<comment type="caution">
    <text evidence="2">The sequence shown here is derived from an EMBL/GenBank/DDBJ whole genome shotgun (WGS) entry which is preliminary data.</text>
</comment>
<keyword evidence="3" id="KW-1185">Reference proteome</keyword>
<feature type="compositionally biased region" description="Polar residues" evidence="1">
    <location>
        <begin position="1"/>
        <end position="11"/>
    </location>
</feature>
<accession>A0A5B7IKZ1</accession>
<evidence type="ECO:0000313" key="3">
    <source>
        <dbReference type="Proteomes" id="UP000324222"/>
    </source>
</evidence>
<evidence type="ECO:0000313" key="2">
    <source>
        <dbReference type="EMBL" id="MPC85220.1"/>
    </source>
</evidence>
<feature type="region of interest" description="Disordered" evidence="1">
    <location>
        <begin position="1"/>
        <end position="29"/>
    </location>
</feature>
<reference evidence="2 3" key="1">
    <citation type="submission" date="2019-05" db="EMBL/GenBank/DDBJ databases">
        <title>Another draft genome of Portunus trituberculatus and its Hox gene families provides insights of decapod evolution.</title>
        <authorList>
            <person name="Jeong J.-H."/>
            <person name="Song I."/>
            <person name="Kim S."/>
            <person name="Choi T."/>
            <person name="Kim D."/>
            <person name="Ryu S."/>
            <person name="Kim W."/>
        </authorList>
    </citation>
    <scope>NUCLEOTIDE SEQUENCE [LARGE SCALE GENOMIC DNA]</scope>
    <source>
        <tissue evidence="2">Muscle</tissue>
    </source>
</reference>
<gene>
    <name evidence="2" type="ORF">E2C01_079984</name>
</gene>
<sequence length="84" mass="9760">MLHQKLPNSTAKNTKQHKQHKHNHNHTQQLKAKTFQISPIFHLLHWSPPQPSLLSSPLWLKLEALSELPGYISKWFLKCACFNG</sequence>
<dbReference type="AlphaFoldDB" id="A0A5B7IKZ1"/>
<dbReference type="Proteomes" id="UP000324222">
    <property type="component" value="Unassembled WGS sequence"/>
</dbReference>
<protein>
    <submittedName>
        <fullName evidence="2">Uncharacterized protein</fullName>
    </submittedName>
</protein>
<evidence type="ECO:0000256" key="1">
    <source>
        <dbReference type="SAM" id="MobiDB-lite"/>
    </source>
</evidence>